<dbReference type="PaxDb" id="121845-A0A3Q0J2I8"/>
<dbReference type="KEGG" id="dci:113468321"/>
<dbReference type="GeneID" id="113468321"/>
<dbReference type="RefSeq" id="XP_026680940.1">
    <property type="nucleotide sequence ID" value="XM_026825139.1"/>
</dbReference>
<reference evidence="3" key="1">
    <citation type="submission" date="2025-08" db="UniProtKB">
        <authorList>
            <consortium name="RefSeq"/>
        </authorList>
    </citation>
    <scope>IDENTIFICATION</scope>
</reference>
<name>A0A3Q0J2I8_DIACI</name>
<evidence type="ECO:0000256" key="1">
    <source>
        <dbReference type="SAM" id="MobiDB-lite"/>
    </source>
</evidence>
<gene>
    <name evidence="3" type="primary">LOC113468321</name>
</gene>
<dbReference type="Proteomes" id="UP000079169">
    <property type="component" value="Unplaced"/>
</dbReference>
<feature type="non-terminal residue" evidence="3">
    <location>
        <position position="1"/>
    </location>
</feature>
<evidence type="ECO:0000313" key="2">
    <source>
        <dbReference type="Proteomes" id="UP000079169"/>
    </source>
</evidence>
<sequence length="177" mass="19615">IKYPSIRVLYVPNDQSTLVELESYPNTGSSFLPPSHTGSSFLPPSHTGSSFLPPSHTKKRSKKPDSLRDISMIKESAIKSTSRFGMVIAYQLEYQISITDWYSSLCLTLQGNYIFIYPSIRVLYVPNDQSTLVELESYPNTGSSFLPPSHTGSSFLPPSHTGSSFLPPSHTSLIPLR</sequence>
<dbReference type="AlphaFoldDB" id="A0A3Q0J2I8"/>
<protein>
    <submittedName>
        <fullName evidence="3">Uncharacterized protein LOC113468321</fullName>
    </submittedName>
</protein>
<feature type="region of interest" description="Disordered" evidence="1">
    <location>
        <begin position="156"/>
        <end position="177"/>
    </location>
</feature>
<organism evidence="2 3">
    <name type="scientific">Diaphorina citri</name>
    <name type="common">Asian citrus psyllid</name>
    <dbReference type="NCBI Taxonomy" id="121845"/>
    <lineage>
        <taxon>Eukaryota</taxon>
        <taxon>Metazoa</taxon>
        <taxon>Ecdysozoa</taxon>
        <taxon>Arthropoda</taxon>
        <taxon>Hexapoda</taxon>
        <taxon>Insecta</taxon>
        <taxon>Pterygota</taxon>
        <taxon>Neoptera</taxon>
        <taxon>Paraneoptera</taxon>
        <taxon>Hemiptera</taxon>
        <taxon>Sternorrhyncha</taxon>
        <taxon>Psylloidea</taxon>
        <taxon>Psyllidae</taxon>
        <taxon>Diaphorininae</taxon>
        <taxon>Diaphorina</taxon>
    </lineage>
</organism>
<keyword evidence="2" id="KW-1185">Reference proteome</keyword>
<accession>A0A3Q0J2I8</accession>
<proteinExistence type="predicted"/>
<evidence type="ECO:0000313" key="3">
    <source>
        <dbReference type="RefSeq" id="XP_026680940.1"/>
    </source>
</evidence>